<dbReference type="EMBL" id="BMDY01000018">
    <property type="protein sequence ID" value="GGB13510.1"/>
    <property type="molecule type" value="Genomic_DNA"/>
</dbReference>
<evidence type="ECO:0000259" key="8">
    <source>
        <dbReference type="Pfam" id="PF01068"/>
    </source>
</evidence>
<keyword evidence="7" id="KW-0732">Signal</keyword>
<dbReference type="SUPFAM" id="SSF50249">
    <property type="entry name" value="Nucleic acid-binding proteins"/>
    <property type="match status" value="1"/>
</dbReference>
<name>A0ABQ1I3P2_9ALTE</name>
<dbReference type="Proteomes" id="UP000651977">
    <property type="component" value="Unassembled WGS sequence"/>
</dbReference>
<evidence type="ECO:0000256" key="3">
    <source>
        <dbReference type="ARBA" id="ARBA00022705"/>
    </source>
</evidence>
<keyword evidence="5" id="KW-0234">DNA repair</keyword>
<dbReference type="Gene3D" id="3.30.1490.70">
    <property type="match status" value="1"/>
</dbReference>
<dbReference type="PANTHER" id="PTHR47810">
    <property type="entry name" value="DNA LIGASE"/>
    <property type="match status" value="1"/>
</dbReference>
<comment type="caution">
    <text evidence="10">The sequence shown here is derived from an EMBL/GenBank/DDBJ whole genome shotgun (WGS) entry which is preliminary data.</text>
</comment>
<feature type="domain" description="ATP-dependent DNA ligase family profile" evidence="8">
    <location>
        <begin position="49"/>
        <end position="200"/>
    </location>
</feature>
<keyword evidence="11" id="KW-1185">Reference proteome</keyword>
<evidence type="ECO:0000256" key="4">
    <source>
        <dbReference type="ARBA" id="ARBA00022763"/>
    </source>
</evidence>
<sequence>MKPNPATPLSLCLLLLSSPQAALAQQTSPPALLLASEYSQDIPLQGYWVCEKYDGIRAYWNGQQLISRNGLIISLPATLRQQLPSIPIEGELWLGRGQFGALQSLIQQQNPSAEQWQALQFMVFDLPEAAGSYRQRYQRLQQLIEGKPFLQLPTYQPYSNQLALERQLAELSDNGGEGLMLRDPDALYLATRSKALIKYKSYQDGEAEVVAYSQGQGKYQNMVGALVVKDAQGRLFKLGSGLTEQQRATPPAIGSMVHYRYNGLTSKGKPRFARFVRQYQAL</sequence>
<keyword evidence="3" id="KW-0235">DNA replication</keyword>
<keyword evidence="4" id="KW-0227">DNA damage</keyword>
<proteinExistence type="predicted"/>
<evidence type="ECO:0000256" key="5">
    <source>
        <dbReference type="ARBA" id="ARBA00023204"/>
    </source>
</evidence>
<organism evidence="10 11">
    <name type="scientific">Agarivorans gilvus</name>
    <dbReference type="NCBI Taxonomy" id="680279"/>
    <lineage>
        <taxon>Bacteria</taxon>
        <taxon>Pseudomonadati</taxon>
        <taxon>Pseudomonadota</taxon>
        <taxon>Gammaproteobacteria</taxon>
        <taxon>Alteromonadales</taxon>
        <taxon>Alteromonadaceae</taxon>
        <taxon>Agarivorans</taxon>
    </lineage>
</organism>
<evidence type="ECO:0000259" key="9">
    <source>
        <dbReference type="Pfam" id="PF14743"/>
    </source>
</evidence>
<dbReference type="NCBIfam" id="NF006592">
    <property type="entry name" value="PRK09125.1"/>
    <property type="match status" value="1"/>
</dbReference>
<keyword evidence="2 10" id="KW-0436">Ligase</keyword>
<accession>A0ABQ1I3P2</accession>
<gene>
    <name evidence="10" type="ORF">GCM10007414_28610</name>
</gene>
<dbReference type="InterPro" id="IPR012310">
    <property type="entry name" value="DNA_ligase_ATP-dep_cent"/>
</dbReference>
<dbReference type="InterPro" id="IPR050326">
    <property type="entry name" value="NAD_dep_DNA_ligaseB"/>
</dbReference>
<evidence type="ECO:0000256" key="1">
    <source>
        <dbReference type="ARBA" id="ARBA00001968"/>
    </source>
</evidence>
<evidence type="ECO:0000313" key="11">
    <source>
        <dbReference type="Proteomes" id="UP000651977"/>
    </source>
</evidence>
<dbReference type="Gene3D" id="2.40.50.140">
    <property type="entry name" value="Nucleic acid-binding proteins"/>
    <property type="match status" value="1"/>
</dbReference>
<feature type="domain" description="DNA ligase OB-like" evidence="9">
    <location>
        <begin position="214"/>
        <end position="277"/>
    </location>
</feature>
<evidence type="ECO:0000313" key="10">
    <source>
        <dbReference type="EMBL" id="GGB13510.1"/>
    </source>
</evidence>
<comment type="cofactor">
    <cofactor evidence="1">
        <name>a divalent metal cation</name>
        <dbReference type="ChEBI" id="CHEBI:60240"/>
    </cofactor>
</comment>
<feature type="chain" id="PRO_5045275738" evidence="7">
    <location>
        <begin position="25"/>
        <end position="282"/>
    </location>
</feature>
<dbReference type="GO" id="GO:0016874">
    <property type="term" value="F:ligase activity"/>
    <property type="evidence" value="ECO:0007669"/>
    <property type="project" value="UniProtKB-KW"/>
</dbReference>
<evidence type="ECO:0000256" key="7">
    <source>
        <dbReference type="SAM" id="SignalP"/>
    </source>
</evidence>
<protein>
    <submittedName>
        <fullName evidence="10">ATP-dependent DNA ligase</fullName>
    </submittedName>
</protein>
<dbReference type="Pfam" id="PF01068">
    <property type="entry name" value="DNA_ligase_A_M"/>
    <property type="match status" value="1"/>
</dbReference>
<evidence type="ECO:0000256" key="6">
    <source>
        <dbReference type="ARBA" id="ARBA00034003"/>
    </source>
</evidence>
<dbReference type="PANTHER" id="PTHR47810:SF1">
    <property type="entry name" value="DNA LIGASE B"/>
    <property type="match status" value="1"/>
</dbReference>
<dbReference type="Pfam" id="PF14743">
    <property type="entry name" value="DNA_ligase_OB_2"/>
    <property type="match status" value="1"/>
</dbReference>
<dbReference type="SUPFAM" id="SSF56091">
    <property type="entry name" value="DNA ligase/mRNA capping enzyme, catalytic domain"/>
    <property type="match status" value="1"/>
</dbReference>
<evidence type="ECO:0000256" key="2">
    <source>
        <dbReference type="ARBA" id="ARBA00022598"/>
    </source>
</evidence>
<dbReference type="InterPro" id="IPR012340">
    <property type="entry name" value="NA-bd_OB-fold"/>
</dbReference>
<feature type="signal peptide" evidence="7">
    <location>
        <begin position="1"/>
        <end position="24"/>
    </location>
</feature>
<dbReference type="Gene3D" id="3.30.470.30">
    <property type="entry name" value="DNA ligase/mRNA capping enzyme"/>
    <property type="match status" value="1"/>
</dbReference>
<dbReference type="CDD" id="cd08041">
    <property type="entry name" value="OBF_kDNA_ligase_like"/>
    <property type="match status" value="1"/>
</dbReference>
<dbReference type="CDD" id="cd07896">
    <property type="entry name" value="Adenylation_kDNA_ligase_like"/>
    <property type="match status" value="1"/>
</dbReference>
<comment type="catalytic activity">
    <reaction evidence="6">
        <text>ATP + (deoxyribonucleotide)n-3'-hydroxyl + 5'-phospho-(deoxyribonucleotide)m = (deoxyribonucleotide)n+m + AMP + diphosphate.</text>
        <dbReference type="EC" id="6.5.1.1"/>
    </reaction>
</comment>
<dbReference type="InterPro" id="IPR029319">
    <property type="entry name" value="DNA_ligase_OB"/>
</dbReference>
<reference evidence="11" key="1">
    <citation type="journal article" date="2019" name="Int. J. Syst. Evol. Microbiol.">
        <title>The Global Catalogue of Microorganisms (GCM) 10K type strain sequencing project: providing services to taxonomists for standard genome sequencing and annotation.</title>
        <authorList>
            <consortium name="The Broad Institute Genomics Platform"/>
            <consortium name="The Broad Institute Genome Sequencing Center for Infectious Disease"/>
            <person name="Wu L."/>
            <person name="Ma J."/>
        </authorList>
    </citation>
    <scope>NUCLEOTIDE SEQUENCE [LARGE SCALE GENOMIC DNA]</scope>
    <source>
        <strain evidence="11">CGMCC 1.10131</strain>
    </source>
</reference>
<dbReference type="RefSeq" id="WP_188407500.1">
    <property type="nucleotide sequence ID" value="NZ_BMDY01000018.1"/>
</dbReference>